<dbReference type="PANTHER" id="PTHR45660:SF11">
    <property type="entry name" value="OS08G0400200 PROTEIN"/>
    <property type="match status" value="1"/>
</dbReference>
<feature type="compositionally biased region" description="Low complexity" evidence="9">
    <location>
        <begin position="163"/>
        <end position="174"/>
    </location>
</feature>
<dbReference type="PROSITE" id="PS51575">
    <property type="entry name" value="SAM_MT43_SUVAR39_2"/>
    <property type="match status" value="1"/>
</dbReference>
<dbReference type="STRING" id="200361.A0A452Y4N0"/>
<dbReference type="InterPro" id="IPR051357">
    <property type="entry name" value="H3K9_HMTase_SUVAR3-9"/>
</dbReference>
<dbReference type="GO" id="GO:0008270">
    <property type="term" value="F:zinc ion binding"/>
    <property type="evidence" value="ECO:0007669"/>
    <property type="project" value="InterPro"/>
</dbReference>
<dbReference type="Pfam" id="PF00856">
    <property type="entry name" value="SET"/>
    <property type="match status" value="1"/>
</dbReference>
<reference evidence="14" key="3">
    <citation type="journal article" date="2017" name="Nature">
        <title>Genome sequence of the progenitor of the wheat D genome Aegilops tauschii.</title>
        <authorList>
            <person name="Luo M.C."/>
            <person name="Gu Y.Q."/>
            <person name="Puiu D."/>
            <person name="Wang H."/>
            <person name="Twardziok S.O."/>
            <person name="Deal K.R."/>
            <person name="Huo N."/>
            <person name="Zhu T."/>
            <person name="Wang L."/>
            <person name="Wang Y."/>
            <person name="McGuire P.E."/>
            <person name="Liu S."/>
            <person name="Long H."/>
            <person name="Ramasamy R.K."/>
            <person name="Rodriguez J.C."/>
            <person name="Van S.L."/>
            <person name="Yuan L."/>
            <person name="Wang Z."/>
            <person name="Xia Z."/>
            <person name="Xiao L."/>
            <person name="Anderson O.D."/>
            <person name="Ouyang S."/>
            <person name="Liang Y."/>
            <person name="Zimin A.V."/>
            <person name="Pertea G."/>
            <person name="Qi P."/>
            <person name="Bennetzen J.L."/>
            <person name="Dai X."/>
            <person name="Dawson M.W."/>
            <person name="Muller H.G."/>
            <person name="Kugler K."/>
            <person name="Rivarola-Duarte L."/>
            <person name="Spannagl M."/>
            <person name="Mayer K.F.X."/>
            <person name="Lu F.H."/>
            <person name="Bevan M.W."/>
            <person name="Leroy P."/>
            <person name="Li P."/>
            <person name="You F.M."/>
            <person name="Sun Q."/>
            <person name="Liu Z."/>
            <person name="Lyons E."/>
            <person name="Wicker T."/>
            <person name="Salzberg S.L."/>
            <person name="Devos K.M."/>
            <person name="Dvorak J."/>
        </authorList>
    </citation>
    <scope>NUCLEOTIDE SEQUENCE [LARGE SCALE GENOMIC DNA]</scope>
    <source>
        <strain evidence="14">cv. AL8/78</strain>
    </source>
</reference>
<evidence type="ECO:0008006" key="16">
    <source>
        <dbReference type="Google" id="ProtNLM"/>
    </source>
</evidence>
<dbReference type="PROSITE" id="PS50867">
    <property type="entry name" value="PRE_SET"/>
    <property type="match status" value="1"/>
</dbReference>
<evidence type="ECO:0000256" key="9">
    <source>
        <dbReference type="SAM" id="MobiDB-lite"/>
    </source>
</evidence>
<keyword evidence="6" id="KW-0156">Chromatin regulator</keyword>
<evidence type="ECO:0000313" key="15">
    <source>
        <dbReference type="Proteomes" id="UP000015105"/>
    </source>
</evidence>
<dbReference type="GeneID" id="109771886"/>
<dbReference type="Gramene" id="AET1Gv20289900.1">
    <property type="protein sequence ID" value="AET1Gv20289900.1"/>
    <property type="gene ID" value="AET1Gv20289900"/>
</dbReference>
<feature type="region of interest" description="Disordered" evidence="9">
    <location>
        <begin position="1"/>
        <end position="44"/>
    </location>
</feature>
<feature type="domain" description="Pre-SET" evidence="11">
    <location>
        <begin position="1098"/>
        <end position="1158"/>
    </location>
</feature>
<dbReference type="PROSITE" id="PS50280">
    <property type="entry name" value="SET"/>
    <property type="match status" value="1"/>
</dbReference>
<evidence type="ECO:0000259" key="10">
    <source>
        <dbReference type="PROSITE" id="PS50280"/>
    </source>
</evidence>
<evidence type="ECO:0000256" key="5">
    <source>
        <dbReference type="ARBA" id="ARBA00022691"/>
    </source>
</evidence>
<evidence type="ECO:0000256" key="7">
    <source>
        <dbReference type="ARBA" id="ARBA00023242"/>
    </source>
</evidence>
<keyword evidence="4" id="KW-0808">Transferase</keyword>
<dbReference type="PANTHER" id="PTHR45660">
    <property type="entry name" value="HISTONE-LYSINE N-METHYLTRANSFERASE SETMAR"/>
    <property type="match status" value="1"/>
</dbReference>
<dbReference type="Gene3D" id="2.170.270.10">
    <property type="entry name" value="SET domain"/>
    <property type="match status" value="1"/>
</dbReference>
<dbReference type="OMA" id="THSNIMP"/>
<comment type="subcellular location">
    <subcellularLocation>
        <location evidence="1">Chromosome</location>
    </subcellularLocation>
    <subcellularLocation>
        <location evidence="8">Nucleus</location>
    </subcellularLocation>
</comment>
<evidence type="ECO:0000256" key="4">
    <source>
        <dbReference type="ARBA" id="ARBA00022679"/>
    </source>
</evidence>
<evidence type="ECO:0000256" key="1">
    <source>
        <dbReference type="ARBA" id="ARBA00004286"/>
    </source>
</evidence>
<evidence type="ECO:0000313" key="14">
    <source>
        <dbReference type="EnsemblPlants" id="AET1Gv20289900.1"/>
    </source>
</evidence>
<reference evidence="14" key="5">
    <citation type="journal article" date="2021" name="G3 (Bethesda)">
        <title>Aegilops tauschii genome assembly Aet v5.0 features greater sequence contiguity and improved annotation.</title>
        <authorList>
            <person name="Wang L."/>
            <person name="Zhu T."/>
            <person name="Rodriguez J.C."/>
            <person name="Deal K.R."/>
            <person name="Dubcovsky J."/>
            <person name="McGuire P.E."/>
            <person name="Lux T."/>
            <person name="Spannagl M."/>
            <person name="Mayer K.F.X."/>
            <person name="Baldrich P."/>
            <person name="Meyers B.C."/>
            <person name="Huo N."/>
            <person name="Gu Y.Q."/>
            <person name="Zhou H."/>
            <person name="Devos K.M."/>
            <person name="Bennetzen J.L."/>
            <person name="Unver T."/>
            <person name="Budak H."/>
            <person name="Gulick P.J."/>
            <person name="Galiba G."/>
            <person name="Kalapos B."/>
            <person name="Nelson D.R."/>
            <person name="Li P."/>
            <person name="You F.M."/>
            <person name="Luo M.C."/>
            <person name="Dvorak J."/>
        </authorList>
    </citation>
    <scope>NUCLEOTIDE SEQUENCE [LARGE SCALE GENOMIC DNA]</scope>
    <source>
        <strain evidence="14">cv. AL8/78</strain>
    </source>
</reference>
<evidence type="ECO:0000256" key="2">
    <source>
        <dbReference type="ARBA" id="ARBA00022454"/>
    </source>
</evidence>
<dbReference type="Proteomes" id="UP000015105">
    <property type="component" value="Chromosome 1D"/>
</dbReference>
<organism evidence="14 15">
    <name type="scientific">Aegilops tauschii subsp. strangulata</name>
    <name type="common">Goatgrass</name>
    <dbReference type="NCBI Taxonomy" id="200361"/>
    <lineage>
        <taxon>Eukaryota</taxon>
        <taxon>Viridiplantae</taxon>
        <taxon>Streptophyta</taxon>
        <taxon>Embryophyta</taxon>
        <taxon>Tracheophyta</taxon>
        <taxon>Spermatophyta</taxon>
        <taxon>Magnoliopsida</taxon>
        <taxon>Liliopsida</taxon>
        <taxon>Poales</taxon>
        <taxon>Poaceae</taxon>
        <taxon>BOP clade</taxon>
        <taxon>Pooideae</taxon>
        <taxon>Triticodae</taxon>
        <taxon>Triticeae</taxon>
        <taxon>Triticinae</taxon>
        <taxon>Aegilops</taxon>
    </lineage>
</organism>
<dbReference type="InterPro" id="IPR001214">
    <property type="entry name" value="SET_dom"/>
</dbReference>
<feature type="region of interest" description="Disordered" evidence="9">
    <location>
        <begin position="572"/>
        <end position="591"/>
    </location>
</feature>
<feature type="domain" description="Post-SET" evidence="12">
    <location>
        <begin position="1317"/>
        <end position="1333"/>
    </location>
</feature>
<feature type="region of interest" description="Disordered" evidence="9">
    <location>
        <begin position="514"/>
        <end position="533"/>
    </location>
</feature>
<reference evidence="15" key="2">
    <citation type="journal article" date="2017" name="Nat. Plants">
        <title>The Aegilops tauschii genome reveals multiple impacts of transposons.</title>
        <authorList>
            <person name="Zhao G."/>
            <person name="Zou C."/>
            <person name="Li K."/>
            <person name="Wang K."/>
            <person name="Li T."/>
            <person name="Gao L."/>
            <person name="Zhang X."/>
            <person name="Wang H."/>
            <person name="Yang Z."/>
            <person name="Liu X."/>
            <person name="Jiang W."/>
            <person name="Mao L."/>
            <person name="Kong X."/>
            <person name="Jiao Y."/>
            <person name="Jia J."/>
        </authorList>
    </citation>
    <scope>NUCLEOTIDE SEQUENCE [LARGE SCALE GENOMIC DNA]</scope>
    <source>
        <strain evidence="15">cv. AL8/78</strain>
    </source>
</reference>
<dbReference type="GO" id="GO:0005634">
    <property type="term" value="C:nucleus"/>
    <property type="evidence" value="ECO:0007669"/>
    <property type="project" value="UniProtKB-SubCell"/>
</dbReference>
<dbReference type="Gene3D" id="2.30.280.10">
    <property type="entry name" value="SRA-YDG"/>
    <property type="match status" value="1"/>
</dbReference>
<reference evidence="15" key="1">
    <citation type="journal article" date="2014" name="Science">
        <title>Ancient hybridizations among the ancestral genomes of bread wheat.</title>
        <authorList>
            <consortium name="International Wheat Genome Sequencing Consortium,"/>
            <person name="Marcussen T."/>
            <person name="Sandve S.R."/>
            <person name="Heier L."/>
            <person name="Spannagl M."/>
            <person name="Pfeifer M."/>
            <person name="Jakobsen K.S."/>
            <person name="Wulff B.B."/>
            <person name="Steuernagel B."/>
            <person name="Mayer K.F."/>
            <person name="Olsen O.A."/>
        </authorList>
    </citation>
    <scope>NUCLEOTIDE SEQUENCE [LARGE SCALE GENOMIC DNA]</scope>
    <source>
        <strain evidence="15">cv. AL8/78</strain>
    </source>
</reference>
<dbReference type="SMART" id="SM00466">
    <property type="entry name" value="SRA"/>
    <property type="match status" value="1"/>
</dbReference>
<feature type="domain" description="YDG" evidence="13">
    <location>
        <begin position="877"/>
        <end position="1028"/>
    </location>
</feature>
<dbReference type="SMART" id="SM00468">
    <property type="entry name" value="PreSET"/>
    <property type="match status" value="1"/>
</dbReference>
<feature type="region of interest" description="Disordered" evidence="9">
    <location>
        <begin position="111"/>
        <end position="228"/>
    </location>
</feature>
<dbReference type="KEGG" id="ats:109771886"/>
<protein>
    <recommendedName>
        <fullName evidence="16">Histone-lysine N-methyltransferase, H3 lysine-9 specific SUVH6</fullName>
    </recommendedName>
</protein>
<keyword evidence="7 8" id="KW-0539">Nucleus</keyword>
<evidence type="ECO:0000259" key="13">
    <source>
        <dbReference type="PROSITE" id="PS51015"/>
    </source>
</evidence>
<proteinExistence type="predicted"/>
<dbReference type="GO" id="GO:0042054">
    <property type="term" value="F:histone methyltransferase activity"/>
    <property type="evidence" value="ECO:0007669"/>
    <property type="project" value="InterPro"/>
</dbReference>
<dbReference type="InterPro" id="IPR025794">
    <property type="entry name" value="H3-K9-MeTrfase_plant"/>
</dbReference>
<keyword evidence="2" id="KW-0158">Chromosome</keyword>
<evidence type="ECO:0000256" key="8">
    <source>
        <dbReference type="PROSITE-ProRule" id="PRU00358"/>
    </source>
</evidence>
<keyword evidence="15" id="KW-1185">Reference proteome</keyword>
<dbReference type="EnsemblPlants" id="AET1Gv20289900.1">
    <property type="protein sequence ID" value="AET1Gv20289900.1"/>
    <property type="gene ID" value="AET1Gv20289900"/>
</dbReference>
<dbReference type="SMART" id="SM00317">
    <property type="entry name" value="SET"/>
    <property type="match status" value="1"/>
</dbReference>
<reference evidence="14" key="4">
    <citation type="submission" date="2019-03" db="UniProtKB">
        <authorList>
            <consortium name="EnsemblPlants"/>
        </authorList>
    </citation>
    <scope>IDENTIFICATION</scope>
</reference>
<dbReference type="Pfam" id="PF05033">
    <property type="entry name" value="Pre-SET"/>
    <property type="match status" value="1"/>
</dbReference>
<dbReference type="InterPro" id="IPR036987">
    <property type="entry name" value="SRA-YDG_sf"/>
</dbReference>
<dbReference type="InterPro" id="IPR003105">
    <property type="entry name" value="SRA_YDG"/>
</dbReference>
<sequence>MFHAARPPRPTGVSAERGFPQLCGGRMAALPRPSPHPLSPPLAAGGTVVRVRGEAEVARGRRQGGGDGAERQEVAVAAGGDNVAVSGGLVGDSAAGVSGLVALEERGCGGGKLQRKRGLEFPARPPPKRRAVSAVRHFPPGCGRDAPPLIVGGDDDGLPVGTAPSSGARPAGSSAREEGGLSLQTAPANADVPVPEKLTASDSGAPVSDGDHRGPEAAEVKSSDSTERGADLVVKGRGRTRPISRLLAKRRMISANRRFPPGCGMDVVVLPLASRGGDEVGLQLEALPPGGGLGALEDGRCSNVCATAMGTTEAVGKNALDAIVNVQELEEGEIPPEPYQVLQEFPVTHSNIMPELTADGLDEKISVNMLQRKGESVSWEVAEDLKVMNECEGSSPKAASKLSAEAPLKEYLGDTTEAVRKNALDVIVEVQELEEGELPTEPDHVLQENPVTHNNSLHELTAGTLECVVPSMVDAEPPLRHLSNEKIPVNMLEHKGESVSWEVAEDLKVMKKCKGNSPKAASKPPPEDPLKEYLGDKKVSESCSMKSAPLDVEAGVHGDGIMRRMVTFTARNYPEEGNSPKGASKPSPEDPLKEYLVDKKVSESSAPLDVAAGVHGDGIMRRVVSFTARKTSRLPVEANHKSALVNLDRPCSMGKEKESVATMSESFAPTKKLKIKGPSQSKYLPMNTISTSVLHSKEKLKHEEASHLEDDEVLNAIAVEANHKSPLVNLDRPCSMGNVKESVVTMSESFAPRKKLKIKGPAQSKYLPMNTISSKENLKHEEASHLEDDEVLNAIAVHEGKLEMYLNDPSWRHMQHGGQTADARSKVRMICRRFQFICRTIVQAVEQGSLKSRRIDLAADKLIRKLPGFTKQGPIVGKVPGVEIGDEFLYRVELAIVGLHRPYQGGIDTTKDINGMPIAISIVASGGYPDDLSSSGEIIYTGSGGKPAGKKENEDQKLVRGNLALKNCIKTETPVRVIHGFKGPNREEGSHSKAKEVSIFTYDGLYHVVQCWQEGLPGSRVFKYRLQRISGQPELPLHVAKVLRKSVARPGLCIADISQGKEKIPICVVNNIDAARPASFKYITRIKGSSLTAKRSHQGCDCTNGCSDSASCACVLKNGGEFPFNFNGAVVHAKPLIYECGPSCRCPPSCHSRVSQHGMKIPLEVFRTTKTGWGVRSLRSISAGSFICEYVGELLHSDEANQRMNDEYLFDIGHNYDIWKGMPSVVPGLSSSGPRSVTMDDDRAFTIDAAEYGNIGRFINHSCSPNLYAQNILWDHDDKRVPHIMFFAAENISPLQELTYDYNYEIDHVRDMNGEVKVKYCHCGSPQCRDRLY</sequence>
<accession>A0A452Y4N0</accession>
<dbReference type="InterPro" id="IPR015947">
    <property type="entry name" value="PUA-like_sf"/>
</dbReference>
<evidence type="ECO:0000256" key="3">
    <source>
        <dbReference type="ARBA" id="ARBA00022603"/>
    </source>
</evidence>
<dbReference type="GO" id="GO:0003690">
    <property type="term" value="F:double-stranded DNA binding"/>
    <property type="evidence" value="ECO:0007669"/>
    <property type="project" value="TreeGrafter"/>
</dbReference>
<dbReference type="SUPFAM" id="SSF88697">
    <property type="entry name" value="PUA domain-like"/>
    <property type="match status" value="1"/>
</dbReference>
<dbReference type="GO" id="GO:0005694">
    <property type="term" value="C:chromosome"/>
    <property type="evidence" value="ECO:0007669"/>
    <property type="project" value="UniProtKB-SubCell"/>
</dbReference>
<dbReference type="InterPro" id="IPR003616">
    <property type="entry name" value="Post-SET_dom"/>
</dbReference>
<keyword evidence="5" id="KW-0949">S-adenosyl-L-methionine</keyword>
<dbReference type="SUPFAM" id="SSF82199">
    <property type="entry name" value="SET domain"/>
    <property type="match status" value="1"/>
</dbReference>
<dbReference type="InterPro" id="IPR007728">
    <property type="entry name" value="Pre-SET_dom"/>
</dbReference>
<dbReference type="Pfam" id="PF02182">
    <property type="entry name" value="SAD_SRA"/>
    <property type="match status" value="1"/>
</dbReference>
<evidence type="ECO:0000256" key="6">
    <source>
        <dbReference type="ARBA" id="ARBA00022853"/>
    </source>
</evidence>
<evidence type="ECO:0000259" key="12">
    <source>
        <dbReference type="PROSITE" id="PS50868"/>
    </source>
</evidence>
<dbReference type="PROSITE" id="PS50868">
    <property type="entry name" value="POST_SET"/>
    <property type="match status" value="1"/>
</dbReference>
<dbReference type="PROSITE" id="PS51015">
    <property type="entry name" value="YDG"/>
    <property type="match status" value="1"/>
</dbReference>
<name>A0A452Y4N0_AEGTS</name>
<dbReference type="GO" id="GO:0032259">
    <property type="term" value="P:methylation"/>
    <property type="evidence" value="ECO:0007669"/>
    <property type="project" value="UniProtKB-KW"/>
</dbReference>
<feature type="domain" description="SET" evidence="10">
    <location>
        <begin position="1161"/>
        <end position="1303"/>
    </location>
</feature>
<keyword evidence="3" id="KW-0489">Methyltransferase</keyword>
<dbReference type="OrthoDB" id="5792673at2759"/>
<dbReference type="InterPro" id="IPR046341">
    <property type="entry name" value="SET_dom_sf"/>
</dbReference>
<dbReference type="RefSeq" id="XP_020186164.1">
    <property type="nucleotide sequence ID" value="XM_020330575.4"/>
</dbReference>
<evidence type="ECO:0000259" key="11">
    <source>
        <dbReference type="PROSITE" id="PS50867"/>
    </source>
</evidence>
<feature type="compositionally biased region" description="Basic and acidic residues" evidence="9">
    <location>
        <begin position="209"/>
        <end position="228"/>
    </location>
</feature>